<protein>
    <submittedName>
        <fullName evidence="1">Uncharacterized protein</fullName>
    </submittedName>
</protein>
<gene>
    <name evidence="1" type="ORF">GWI33_004455</name>
</gene>
<sequence length="81" mass="9073">MRREKKLVISLMVTMSAEKSPLLRTKCLVADRSAHRIWKKCAEVSGLAPSVSADYIGRWLKSVTLNSNWLVPDLPHANILA</sequence>
<keyword evidence="2" id="KW-1185">Reference proteome</keyword>
<reference evidence="1" key="1">
    <citation type="submission" date="2020-08" db="EMBL/GenBank/DDBJ databases">
        <title>Genome sequencing and assembly of the red palm weevil Rhynchophorus ferrugineus.</title>
        <authorList>
            <person name="Dias G.B."/>
            <person name="Bergman C.M."/>
            <person name="Manee M."/>
        </authorList>
    </citation>
    <scope>NUCLEOTIDE SEQUENCE</scope>
    <source>
        <strain evidence="1">AA-2017</strain>
        <tissue evidence="1">Whole larva</tissue>
    </source>
</reference>
<accession>A0A834MIQ5</accession>
<dbReference type="EMBL" id="JAACXV010000231">
    <property type="protein sequence ID" value="KAF7281655.1"/>
    <property type="molecule type" value="Genomic_DNA"/>
</dbReference>
<evidence type="ECO:0000313" key="1">
    <source>
        <dbReference type="EMBL" id="KAF7281655.1"/>
    </source>
</evidence>
<organism evidence="1 2">
    <name type="scientific">Rhynchophorus ferrugineus</name>
    <name type="common">Red palm weevil</name>
    <name type="synonym">Curculio ferrugineus</name>
    <dbReference type="NCBI Taxonomy" id="354439"/>
    <lineage>
        <taxon>Eukaryota</taxon>
        <taxon>Metazoa</taxon>
        <taxon>Ecdysozoa</taxon>
        <taxon>Arthropoda</taxon>
        <taxon>Hexapoda</taxon>
        <taxon>Insecta</taxon>
        <taxon>Pterygota</taxon>
        <taxon>Neoptera</taxon>
        <taxon>Endopterygota</taxon>
        <taxon>Coleoptera</taxon>
        <taxon>Polyphaga</taxon>
        <taxon>Cucujiformia</taxon>
        <taxon>Curculionidae</taxon>
        <taxon>Dryophthorinae</taxon>
        <taxon>Rhynchophorus</taxon>
    </lineage>
</organism>
<comment type="caution">
    <text evidence="1">The sequence shown here is derived from an EMBL/GenBank/DDBJ whole genome shotgun (WGS) entry which is preliminary data.</text>
</comment>
<evidence type="ECO:0000313" key="2">
    <source>
        <dbReference type="Proteomes" id="UP000625711"/>
    </source>
</evidence>
<name>A0A834MIQ5_RHYFE</name>
<dbReference type="Proteomes" id="UP000625711">
    <property type="component" value="Unassembled WGS sequence"/>
</dbReference>
<dbReference type="AlphaFoldDB" id="A0A834MIQ5"/>
<proteinExistence type="predicted"/>